<dbReference type="Proteomes" id="UP000541154">
    <property type="component" value="Unassembled WGS sequence"/>
</dbReference>
<gene>
    <name evidence="2" type="ORF">ETB97_005659</name>
</gene>
<comment type="caution">
    <text evidence="2">The sequence shown here is derived from an EMBL/GenBank/DDBJ whole genome shotgun (WGS) entry which is preliminary data.</text>
</comment>
<feature type="region of interest" description="Disordered" evidence="1">
    <location>
        <begin position="142"/>
        <end position="167"/>
    </location>
</feature>
<feature type="compositionally biased region" description="Acidic residues" evidence="1">
    <location>
        <begin position="155"/>
        <end position="167"/>
    </location>
</feature>
<dbReference type="EMBL" id="SPNV01000251">
    <property type="protein sequence ID" value="KAF5857556.1"/>
    <property type="molecule type" value="Genomic_DNA"/>
</dbReference>
<reference evidence="2 3" key="1">
    <citation type="submission" date="2019-04" db="EMBL/GenBank/DDBJ databases">
        <title>Aspergillus burnettii sp. nov., novel species from soil in southeast Queensland.</title>
        <authorList>
            <person name="Gilchrist C.L.M."/>
            <person name="Pitt J.I."/>
            <person name="Lange L."/>
            <person name="Lacey H.J."/>
            <person name="Vuong D."/>
            <person name="Midgley D.J."/>
            <person name="Greenfield P."/>
            <person name="Bradbury M."/>
            <person name="Lacey E."/>
            <person name="Busk P.K."/>
            <person name="Pilgaard B."/>
            <person name="Chooi Y.H."/>
            <person name="Piggott A.M."/>
        </authorList>
    </citation>
    <scope>NUCLEOTIDE SEQUENCE [LARGE SCALE GENOMIC DNA]</scope>
    <source>
        <strain evidence="2 3">FRR 5400</strain>
    </source>
</reference>
<name>A0A8H5ZYT0_PETAA</name>
<feature type="region of interest" description="Disordered" evidence="1">
    <location>
        <begin position="20"/>
        <end position="97"/>
    </location>
</feature>
<dbReference type="AlphaFoldDB" id="A0A8H5ZYT0"/>
<keyword evidence="3" id="KW-1185">Reference proteome</keyword>
<evidence type="ECO:0000313" key="3">
    <source>
        <dbReference type="Proteomes" id="UP000541154"/>
    </source>
</evidence>
<accession>A0A8H5ZYT0</accession>
<evidence type="ECO:0000256" key="1">
    <source>
        <dbReference type="SAM" id="MobiDB-lite"/>
    </source>
</evidence>
<protein>
    <submittedName>
        <fullName evidence="2">Uncharacterized protein</fullName>
    </submittedName>
</protein>
<sequence length="167" mass="18139">MGVAFVKPRQADGRVLYLSSLAAGTKPASTSPGTRRTRGAPPEPQPDTIEVKSERSDSDEDQHELNKAAVAELDSMQRKKKKQHLAPDTAHKNATDKNHQAAALVKADLNLFLSAASMFNKAIELCGYLAILHHNLDYRAAESNDGSKANNNTDKDDEEDGDTWGQA</sequence>
<organism evidence="2 3">
    <name type="scientific">Petromyces alliaceus</name>
    <name type="common">Aspergillus alliaceus</name>
    <dbReference type="NCBI Taxonomy" id="209559"/>
    <lineage>
        <taxon>Eukaryota</taxon>
        <taxon>Fungi</taxon>
        <taxon>Dikarya</taxon>
        <taxon>Ascomycota</taxon>
        <taxon>Pezizomycotina</taxon>
        <taxon>Eurotiomycetes</taxon>
        <taxon>Eurotiomycetidae</taxon>
        <taxon>Eurotiales</taxon>
        <taxon>Aspergillaceae</taxon>
        <taxon>Aspergillus</taxon>
        <taxon>Aspergillus subgen. Circumdati</taxon>
    </lineage>
</organism>
<proteinExistence type="predicted"/>
<evidence type="ECO:0000313" key="2">
    <source>
        <dbReference type="EMBL" id="KAF5857556.1"/>
    </source>
</evidence>